<dbReference type="InterPro" id="IPR036291">
    <property type="entry name" value="NAD(P)-bd_dom_sf"/>
</dbReference>
<keyword evidence="3" id="KW-0521">NADP</keyword>
<dbReference type="Gene3D" id="3.40.50.720">
    <property type="entry name" value="NAD(P)-binding Rossmann-like Domain"/>
    <property type="match status" value="1"/>
</dbReference>
<dbReference type="GO" id="GO:0006729">
    <property type="term" value="P:tetrahydrobiopterin biosynthetic process"/>
    <property type="evidence" value="ECO:0007669"/>
    <property type="project" value="TreeGrafter"/>
</dbReference>
<reference evidence="5 6" key="1">
    <citation type="submission" date="2016-12" db="EMBL/GenBank/DDBJ databases">
        <title>Complete genome sequence of Thauera chlorobenzoica, a Betaproteobacterium degrading haloaromatics anaerobically to CO2 and halides.</title>
        <authorList>
            <person name="Goris T."/>
            <person name="Mergelsberg M."/>
            <person name="Boll M."/>
        </authorList>
    </citation>
    <scope>NUCLEOTIDE SEQUENCE [LARGE SCALE GENOMIC DNA]</scope>
    <source>
        <strain evidence="5 6">3CB1</strain>
    </source>
</reference>
<evidence type="ECO:0000313" key="5">
    <source>
        <dbReference type="EMBL" id="APR03552.1"/>
    </source>
</evidence>
<organism evidence="5 6">
    <name type="scientific">Thauera chlorobenzoica</name>
    <dbReference type="NCBI Taxonomy" id="96773"/>
    <lineage>
        <taxon>Bacteria</taxon>
        <taxon>Pseudomonadati</taxon>
        <taxon>Pseudomonadota</taxon>
        <taxon>Betaproteobacteria</taxon>
        <taxon>Rhodocyclales</taxon>
        <taxon>Zoogloeaceae</taxon>
        <taxon>Thauera</taxon>
    </lineage>
</organism>
<keyword evidence="4" id="KW-0560">Oxidoreductase</keyword>
<dbReference type="InterPro" id="IPR051721">
    <property type="entry name" value="Biopterin_syn/organic_redct"/>
</dbReference>
<protein>
    <submittedName>
        <fullName evidence="5">Short-chain dehydrogenase</fullName>
    </submittedName>
</protein>
<dbReference type="GO" id="GO:0004757">
    <property type="term" value="F:sepiapterin reductase (NADP+) activity"/>
    <property type="evidence" value="ECO:0007669"/>
    <property type="project" value="TreeGrafter"/>
</dbReference>
<dbReference type="InterPro" id="IPR002347">
    <property type="entry name" value="SDR_fam"/>
</dbReference>
<dbReference type="Pfam" id="PF00106">
    <property type="entry name" value="adh_short"/>
    <property type="match status" value="1"/>
</dbReference>
<dbReference type="NCBIfam" id="NF005436">
    <property type="entry name" value="PRK07023.1"/>
    <property type="match status" value="1"/>
</dbReference>
<dbReference type="STRING" id="96773.Tchl_0688"/>
<dbReference type="PRINTS" id="PR00081">
    <property type="entry name" value="GDHRDH"/>
</dbReference>
<keyword evidence="6" id="KW-1185">Reference proteome</keyword>
<dbReference type="Proteomes" id="UP000185739">
    <property type="component" value="Chromosome"/>
</dbReference>
<proteinExistence type="predicted"/>
<evidence type="ECO:0000313" key="6">
    <source>
        <dbReference type="Proteomes" id="UP000185739"/>
    </source>
</evidence>
<dbReference type="SUPFAM" id="SSF51735">
    <property type="entry name" value="NAD(P)-binding Rossmann-fold domains"/>
    <property type="match status" value="1"/>
</dbReference>
<dbReference type="GO" id="GO:0005737">
    <property type="term" value="C:cytoplasm"/>
    <property type="evidence" value="ECO:0007669"/>
    <property type="project" value="UniProtKB-SubCell"/>
</dbReference>
<dbReference type="AlphaFoldDB" id="A0A1L6F9G2"/>
<evidence type="ECO:0000256" key="2">
    <source>
        <dbReference type="ARBA" id="ARBA00022490"/>
    </source>
</evidence>
<comment type="subcellular location">
    <subcellularLocation>
        <location evidence="1">Cytoplasm</location>
    </subcellularLocation>
</comment>
<gene>
    <name evidence="5" type="ORF">Tchl_0688</name>
</gene>
<dbReference type="PANTHER" id="PTHR44085">
    <property type="entry name" value="SEPIAPTERIN REDUCTASE"/>
    <property type="match status" value="1"/>
</dbReference>
<evidence type="ECO:0000256" key="1">
    <source>
        <dbReference type="ARBA" id="ARBA00004496"/>
    </source>
</evidence>
<dbReference type="KEGG" id="tcl:Tchl_0688"/>
<dbReference type="PANTHER" id="PTHR44085:SF2">
    <property type="entry name" value="SEPIAPTERIN REDUCTASE"/>
    <property type="match status" value="1"/>
</dbReference>
<evidence type="ECO:0000256" key="3">
    <source>
        <dbReference type="ARBA" id="ARBA00022857"/>
    </source>
</evidence>
<sequence>MACGAGRDEEEMHMIKAIVSGHSRGLGAALADELLARGIAVLGLARHANPALAARHPGRLQEAALDLADPAALAAWLDGPALRDWLADAGTALLVNNAGTLQPMGPPALQDPAAVARAVALNVAAPLMLSAALCAAAPASCIRRVLHVSSGAARKPYPGWSVYCATKAALDHHARAVAADDVAGLRICSLAPGVLDTGMQAEIRATSLARFPLRDRFAEMQRSGGLVAPEEAAMHLVDYLLDDGFGAEPVADLRELTG</sequence>
<name>A0A1L6F9G2_9RHOO</name>
<accession>A0A1L6F9G2</accession>
<keyword evidence="2" id="KW-0963">Cytoplasm</keyword>
<evidence type="ECO:0000256" key="4">
    <source>
        <dbReference type="ARBA" id="ARBA00023002"/>
    </source>
</evidence>
<dbReference type="EMBL" id="CP018839">
    <property type="protein sequence ID" value="APR03552.1"/>
    <property type="molecule type" value="Genomic_DNA"/>
</dbReference>